<evidence type="ECO:0000313" key="2">
    <source>
        <dbReference type="Proteomes" id="UP000830768"/>
    </source>
</evidence>
<reference evidence="1" key="1">
    <citation type="submission" date="2021-11" db="EMBL/GenBank/DDBJ databases">
        <title>Fusarium solani-melongenae Genome sequencing and assembly.</title>
        <authorList>
            <person name="Xie S."/>
            <person name="Huang L."/>
            <person name="Zhang X."/>
        </authorList>
    </citation>
    <scope>NUCLEOTIDE SEQUENCE</scope>
    <source>
        <strain evidence="1">CRI 24-3</strain>
    </source>
</reference>
<evidence type="ECO:0000313" key="1">
    <source>
        <dbReference type="EMBL" id="UPK95765.1"/>
    </source>
</evidence>
<accession>A0ACD3Z3I3</accession>
<dbReference type="EMBL" id="CP090034">
    <property type="protein sequence ID" value="UPK95765.1"/>
    <property type="molecule type" value="Genomic_DNA"/>
</dbReference>
<keyword evidence="2" id="KW-1185">Reference proteome</keyword>
<organism evidence="1 2">
    <name type="scientific">Fusarium solani subsp. cucurbitae</name>
    <name type="common">Neocosmosporum cucurbitae</name>
    <dbReference type="NCBI Taxonomy" id="2747967"/>
    <lineage>
        <taxon>Eukaryota</taxon>
        <taxon>Fungi</taxon>
        <taxon>Dikarya</taxon>
        <taxon>Ascomycota</taxon>
        <taxon>Pezizomycotina</taxon>
        <taxon>Sordariomycetes</taxon>
        <taxon>Hypocreomycetidae</taxon>
        <taxon>Hypocreales</taxon>
        <taxon>Nectriaceae</taxon>
        <taxon>Fusarium</taxon>
        <taxon>Fusarium solani species complex</taxon>
    </lineage>
</organism>
<dbReference type="Proteomes" id="UP000830768">
    <property type="component" value="Chromosome 5"/>
</dbReference>
<gene>
    <name evidence="1" type="ORF">LCI18_006700</name>
</gene>
<name>A0ACD3Z3I3_FUSSC</name>
<proteinExistence type="predicted"/>
<sequence>MSPKANYSTLEQTREVFLKGILENPLVSKLLPPEAAECAAGIRFEGSERPTIPINWRLAESVSALKALEATLLNVLLVRKYGIKPPRVIVNTDHASLYFMSAVLFDIDPQGKHLTISSNATTQGVQEFEKCFPRYVSSSGRPLPSAWSVPDGWVADGMETSWDKGDAYRKPYRIASTNIYRTKDDRFYHLHAVMAKAVILTRTDTGSMNPDPTIRSLGLPLQQEAASSEEARQPFIAAVAKKTAEDLDRLENDEYRQAGTICWTTDEYRESEHGRANAHVGLYEVREFSNAAQPPSWWPEIPQTSPKRPLAGLKVVDLTRAIAAPAITRGLAELGASVMRVTCPRLPDYSSLHVDLNWGKWNACLDFKSEQDREAMRKLIAEADVVVLGYRPGVLDKFGFGVQDILRLTESRERGVVVVRENCYGWYGPWAERSGWQQISDACCGVSTEFGRAMGNDEPVTPVFPNSDYCTGIIGVAAVLDAIARRGSIGGSYQVDVSLNYYSQWLVNSCGTYPSDVWQDLWARNEKPVFRHYHNMNDTIPAVLKLLAQKHSGVLLKPEFFEERPCPSVGYSIKTVKPILQYVDGEVDLGYQVGTRTNGVDKPCWPEDLMTEFVK</sequence>
<protein>
    <submittedName>
        <fullName evidence="1">Uncharacterized protein</fullName>
    </submittedName>
</protein>